<dbReference type="AlphaFoldDB" id="W1NXY4"/>
<dbReference type="OrthoDB" id="59415at2759"/>
<evidence type="ECO:0000313" key="5">
    <source>
        <dbReference type="Proteomes" id="UP000017836"/>
    </source>
</evidence>
<dbReference type="EMBL" id="KI394940">
    <property type="protein sequence ID" value="ERN00189.1"/>
    <property type="molecule type" value="Genomic_DNA"/>
</dbReference>
<proteinExistence type="predicted"/>
<dbReference type="CDD" id="cd07535">
    <property type="entry name" value="HAD_VSP"/>
    <property type="match status" value="1"/>
</dbReference>
<dbReference type="InterPro" id="IPR005519">
    <property type="entry name" value="Acid_phosphat_B-like"/>
</dbReference>
<name>W1NXY4_AMBTC</name>
<evidence type="ECO:0000256" key="1">
    <source>
        <dbReference type="ARBA" id="ARBA00022729"/>
    </source>
</evidence>
<dbReference type="SUPFAM" id="SSF56784">
    <property type="entry name" value="HAD-like"/>
    <property type="match status" value="1"/>
</dbReference>
<keyword evidence="2" id="KW-0175">Coiled coil</keyword>
<feature type="coiled-coil region" evidence="2">
    <location>
        <begin position="60"/>
        <end position="87"/>
    </location>
</feature>
<dbReference type="PANTHER" id="PTHR31284:SF7">
    <property type="entry name" value="ACID PHOSPHATASE-LIKE PROTEIN"/>
    <property type="match status" value="1"/>
</dbReference>
<dbReference type="Gramene" id="ERN00189">
    <property type="protein sequence ID" value="ERN00189"/>
    <property type="gene ID" value="AMTR_s00111p00084650"/>
</dbReference>
<dbReference type="PANTHER" id="PTHR31284">
    <property type="entry name" value="ACID PHOSPHATASE-LIKE PROTEIN"/>
    <property type="match status" value="1"/>
</dbReference>
<evidence type="ECO:0000256" key="3">
    <source>
        <dbReference type="SAM" id="SignalP"/>
    </source>
</evidence>
<evidence type="ECO:0000313" key="4">
    <source>
        <dbReference type="EMBL" id="ERN00189.1"/>
    </source>
</evidence>
<dbReference type="eggNOG" id="ENOG502QQIP">
    <property type="taxonomic scope" value="Eukaryota"/>
</dbReference>
<dbReference type="InterPro" id="IPR023214">
    <property type="entry name" value="HAD_sf"/>
</dbReference>
<accession>W1NXY4</accession>
<dbReference type="Gene3D" id="3.40.50.1000">
    <property type="entry name" value="HAD superfamily/HAD-like"/>
    <property type="match status" value="1"/>
</dbReference>
<evidence type="ECO:0008006" key="6">
    <source>
        <dbReference type="Google" id="ProtNLM"/>
    </source>
</evidence>
<organism evidence="4 5">
    <name type="scientific">Amborella trichopoda</name>
    <dbReference type="NCBI Taxonomy" id="13333"/>
    <lineage>
        <taxon>Eukaryota</taxon>
        <taxon>Viridiplantae</taxon>
        <taxon>Streptophyta</taxon>
        <taxon>Embryophyta</taxon>
        <taxon>Tracheophyta</taxon>
        <taxon>Spermatophyta</taxon>
        <taxon>Magnoliopsida</taxon>
        <taxon>Amborellales</taxon>
        <taxon>Amborellaceae</taxon>
        <taxon>Amborella</taxon>
    </lineage>
</organism>
<dbReference type="KEGG" id="atr:18428236"/>
<keyword evidence="5" id="KW-1185">Reference proteome</keyword>
<evidence type="ECO:0000256" key="2">
    <source>
        <dbReference type="SAM" id="Coils"/>
    </source>
</evidence>
<feature type="chain" id="PRO_5004807033" description="Acid phosphatase" evidence="3">
    <location>
        <begin position="31"/>
        <end position="298"/>
    </location>
</feature>
<dbReference type="GO" id="GO:0003993">
    <property type="term" value="F:acid phosphatase activity"/>
    <property type="evidence" value="ECO:0007669"/>
    <property type="project" value="InterPro"/>
</dbReference>
<dbReference type="Pfam" id="PF03767">
    <property type="entry name" value="Acid_phosphat_B"/>
    <property type="match status" value="1"/>
</dbReference>
<reference evidence="5" key="1">
    <citation type="journal article" date="2013" name="Science">
        <title>The Amborella genome and the evolution of flowering plants.</title>
        <authorList>
            <consortium name="Amborella Genome Project"/>
        </authorList>
    </citation>
    <scope>NUCLEOTIDE SEQUENCE [LARGE SCALE GENOMIC DNA]</scope>
</reference>
<dbReference type="NCBIfam" id="TIGR01675">
    <property type="entry name" value="plant-AP"/>
    <property type="match status" value="1"/>
</dbReference>
<dbReference type="InterPro" id="IPR010028">
    <property type="entry name" value="Acid_phosphatase_pln"/>
</dbReference>
<keyword evidence="1 3" id="KW-0732">Signal</keyword>
<gene>
    <name evidence="4" type="ORF">AMTR_s00111p00084650</name>
</gene>
<protein>
    <recommendedName>
        <fullName evidence="6">Acid phosphatase</fullName>
    </recommendedName>
</protein>
<dbReference type="OMA" id="LNPWKTI"/>
<sequence length="298" mass="34301">MNPLRILPFLAISCIFTSLFLSLGPNPVLASSNALSLKPRPILEDQAWNQESREGVDKKIEIFDEIREEEKRESEEEERERVRLYCESWRFAVETNNLQSWKVVPIECGGFVKKYMSERGYRSDLEMVAEVAGAFARNVELGQDGMDAWIFDIDETLLSNLVYYEENGFGLELFNGNKFDEWVDLAEAPAISPFLKLYEEVLEMGFKVFLLTGRSESQRSTTIHNLQNSGFQNWDRLIMRGAADQGKSAVFYKSEKRMEMEKEGFRILGNSGDQWSDLLGSSMAIRSFKLPNPMYYIP</sequence>
<dbReference type="InterPro" id="IPR036412">
    <property type="entry name" value="HAD-like_sf"/>
</dbReference>
<dbReference type="Proteomes" id="UP000017836">
    <property type="component" value="Unassembled WGS sequence"/>
</dbReference>
<dbReference type="HOGENOM" id="CLU_053338_1_1_1"/>
<feature type="signal peptide" evidence="3">
    <location>
        <begin position="1"/>
        <end position="30"/>
    </location>
</feature>